<comment type="caution">
    <text evidence="1">The sequence shown here is derived from an EMBL/GenBank/DDBJ whole genome shotgun (WGS) entry which is preliminary data.</text>
</comment>
<organism evidence="1 2">
    <name type="scientific">Caerostris darwini</name>
    <dbReference type="NCBI Taxonomy" id="1538125"/>
    <lineage>
        <taxon>Eukaryota</taxon>
        <taxon>Metazoa</taxon>
        <taxon>Ecdysozoa</taxon>
        <taxon>Arthropoda</taxon>
        <taxon>Chelicerata</taxon>
        <taxon>Arachnida</taxon>
        <taxon>Araneae</taxon>
        <taxon>Araneomorphae</taxon>
        <taxon>Entelegynae</taxon>
        <taxon>Araneoidea</taxon>
        <taxon>Araneidae</taxon>
        <taxon>Caerostris</taxon>
    </lineage>
</organism>
<name>A0AAV4R9A9_9ARAC</name>
<dbReference type="AlphaFoldDB" id="A0AAV4R9A9"/>
<dbReference type="Proteomes" id="UP001054837">
    <property type="component" value="Unassembled WGS sequence"/>
</dbReference>
<proteinExistence type="predicted"/>
<accession>A0AAV4R9A9</accession>
<gene>
    <name evidence="1" type="ORF">CDAR_376621</name>
</gene>
<sequence>MASAKPELAAGNRLLTFGKIKRLAAAAVAINSYMPNLSDIEHKLLDAFRPSLICSICLNASPSFSKYFLRSDEILLITKIYLSQQRLQMELRLLKGQNSQLKEEVVLPSEQETSS</sequence>
<protein>
    <submittedName>
        <fullName evidence="1">Uncharacterized protein</fullName>
    </submittedName>
</protein>
<evidence type="ECO:0000313" key="1">
    <source>
        <dbReference type="EMBL" id="GIY17624.1"/>
    </source>
</evidence>
<dbReference type="EMBL" id="BPLQ01005814">
    <property type="protein sequence ID" value="GIY17624.1"/>
    <property type="molecule type" value="Genomic_DNA"/>
</dbReference>
<keyword evidence="2" id="KW-1185">Reference proteome</keyword>
<evidence type="ECO:0000313" key="2">
    <source>
        <dbReference type="Proteomes" id="UP001054837"/>
    </source>
</evidence>
<reference evidence="1 2" key="1">
    <citation type="submission" date="2021-06" db="EMBL/GenBank/DDBJ databases">
        <title>Caerostris darwini draft genome.</title>
        <authorList>
            <person name="Kono N."/>
            <person name="Arakawa K."/>
        </authorList>
    </citation>
    <scope>NUCLEOTIDE SEQUENCE [LARGE SCALE GENOMIC DNA]</scope>
</reference>